<proteinExistence type="inferred from homology"/>
<comment type="function">
    <text evidence="9">Required for the maintenance of the structure of the mitochondrial inner membrane. Involved in mitochondrial morphology. Causes growth arrest when highly overexpressed.</text>
</comment>
<keyword evidence="2 10" id="KW-0812">Transmembrane</keyword>
<dbReference type="OrthoDB" id="5595506at2759"/>
<keyword evidence="5 10" id="KW-1133">Transmembrane helix</keyword>
<dbReference type="Pfam" id="PF05546">
    <property type="entry name" value="She9_MDM33"/>
    <property type="match status" value="1"/>
</dbReference>
<comment type="subunit">
    <text evidence="10">Homooligomer.</text>
</comment>
<keyword evidence="6" id="KW-0175">Coiled coil</keyword>
<evidence type="ECO:0000256" key="10">
    <source>
        <dbReference type="RuleBase" id="RU364128"/>
    </source>
</evidence>
<keyword evidence="12" id="KW-1185">Reference proteome</keyword>
<dbReference type="InterPro" id="IPR008839">
    <property type="entry name" value="MDM33_fungi"/>
</dbReference>
<evidence type="ECO:0000256" key="5">
    <source>
        <dbReference type="ARBA" id="ARBA00022989"/>
    </source>
</evidence>
<feature type="transmembrane region" description="Helical" evidence="10">
    <location>
        <begin position="129"/>
        <end position="149"/>
    </location>
</feature>
<reference evidence="12" key="1">
    <citation type="journal article" date="2018" name="Nat. Microbiol.">
        <title>Leveraging single-cell genomics to expand the fungal tree of life.</title>
        <authorList>
            <person name="Ahrendt S.R."/>
            <person name="Quandt C.A."/>
            <person name="Ciobanu D."/>
            <person name="Clum A."/>
            <person name="Salamov A."/>
            <person name="Andreopoulos B."/>
            <person name="Cheng J.F."/>
            <person name="Woyke T."/>
            <person name="Pelin A."/>
            <person name="Henrissat B."/>
            <person name="Reynolds N.K."/>
            <person name="Benny G.L."/>
            <person name="Smith M.E."/>
            <person name="James T.Y."/>
            <person name="Grigoriev I.V."/>
        </authorList>
    </citation>
    <scope>NUCLEOTIDE SEQUENCE [LARGE SCALE GENOMIC DNA]</scope>
</reference>
<feature type="non-terminal residue" evidence="11">
    <location>
        <position position="189"/>
    </location>
</feature>
<keyword evidence="4 10" id="KW-0809">Transit peptide</keyword>
<gene>
    <name evidence="11" type="ORF">BDK51DRAFT_14785</name>
</gene>
<evidence type="ECO:0000256" key="1">
    <source>
        <dbReference type="ARBA" id="ARBA00007472"/>
    </source>
</evidence>
<evidence type="ECO:0000256" key="8">
    <source>
        <dbReference type="ARBA" id="ARBA00023136"/>
    </source>
</evidence>
<comment type="caution">
    <text evidence="10">Lacks conserved residue(s) required for the propagation of feature annotation.</text>
</comment>
<dbReference type="EMBL" id="KZ997224">
    <property type="protein sequence ID" value="RKO87697.1"/>
    <property type="molecule type" value="Genomic_DNA"/>
</dbReference>
<organism evidence="11 12">
    <name type="scientific">Blyttiomyces helicus</name>
    <dbReference type="NCBI Taxonomy" id="388810"/>
    <lineage>
        <taxon>Eukaryota</taxon>
        <taxon>Fungi</taxon>
        <taxon>Fungi incertae sedis</taxon>
        <taxon>Chytridiomycota</taxon>
        <taxon>Chytridiomycota incertae sedis</taxon>
        <taxon>Chytridiomycetes</taxon>
        <taxon>Chytridiomycetes incertae sedis</taxon>
        <taxon>Blyttiomyces</taxon>
    </lineage>
</organism>
<evidence type="ECO:0000256" key="3">
    <source>
        <dbReference type="ARBA" id="ARBA00022792"/>
    </source>
</evidence>
<keyword evidence="3 10" id="KW-0999">Mitochondrion inner membrane</keyword>
<evidence type="ECO:0000313" key="11">
    <source>
        <dbReference type="EMBL" id="RKO87697.1"/>
    </source>
</evidence>
<evidence type="ECO:0000256" key="9">
    <source>
        <dbReference type="ARBA" id="ARBA00024807"/>
    </source>
</evidence>
<dbReference type="AlphaFoldDB" id="A0A4V1IQT7"/>
<name>A0A4V1IQT7_9FUNG</name>
<protein>
    <recommendedName>
        <fullName evidence="10">Sensitive to high expression protein 9, mitochondrial</fullName>
    </recommendedName>
</protein>
<evidence type="ECO:0000256" key="7">
    <source>
        <dbReference type="ARBA" id="ARBA00023128"/>
    </source>
</evidence>
<feature type="non-terminal residue" evidence="11">
    <location>
        <position position="1"/>
    </location>
</feature>
<keyword evidence="8 10" id="KW-0472">Membrane</keyword>
<accession>A0A4V1IQT7</accession>
<evidence type="ECO:0000313" key="12">
    <source>
        <dbReference type="Proteomes" id="UP000269721"/>
    </source>
</evidence>
<dbReference type="Proteomes" id="UP000269721">
    <property type="component" value="Unassembled WGS sequence"/>
</dbReference>
<evidence type="ECO:0000256" key="4">
    <source>
        <dbReference type="ARBA" id="ARBA00022946"/>
    </source>
</evidence>
<sequence>LNKATGYSVVQACKNRVLEKDAELNNARHRADAAKLAYETHIEQRRKCQRELNSLLQRKDSWLDSDITRFTELYRKDLSLEQNELAAKLEYKNAGESFERCHREYLNEIRERYIEEQLYSDKIRRASTWWTWGLISLHFCLFAVVQLFVEPRKRRILKDDLSALITRTSIGEQTTFAEEVSKIKESVAA</sequence>
<dbReference type="PANTHER" id="PTHR31961:SF3">
    <property type="entry name" value="SENSITIVE TO HIGH EXPRESSION PROTEIN 9, MITOCHONDRIAL"/>
    <property type="match status" value="1"/>
</dbReference>
<evidence type="ECO:0000256" key="6">
    <source>
        <dbReference type="ARBA" id="ARBA00023054"/>
    </source>
</evidence>
<dbReference type="PANTHER" id="PTHR31961">
    <property type="entry name" value="SENSITIVE TO HIGH EXPRESSION PROTEIN 9, MITOCHONDRIAL"/>
    <property type="match status" value="1"/>
</dbReference>
<keyword evidence="7 10" id="KW-0496">Mitochondrion</keyword>
<dbReference type="GO" id="GO:0005743">
    <property type="term" value="C:mitochondrial inner membrane"/>
    <property type="evidence" value="ECO:0007669"/>
    <property type="project" value="UniProtKB-SubCell"/>
</dbReference>
<evidence type="ECO:0000256" key="2">
    <source>
        <dbReference type="ARBA" id="ARBA00022692"/>
    </source>
</evidence>
<comment type="subcellular location">
    <subcellularLocation>
        <location evidence="10">Mitochondrion inner membrane</location>
        <topology evidence="10">Multi-pass membrane protein</topology>
    </subcellularLocation>
</comment>
<comment type="similarity">
    <text evidence="1 10">Belongs to the SHE9 family.</text>
</comment>